<dbReference type="Proteomes" id="UP000235104">
    <property type="component" value="Unassembled WGS sequence"/>
</dbReference>
<feature type="region of interest" description="Disordered" evidence="1">
    <location>
        <begin position="112"/>
        <end position="161"/>
    </location>
</feature>
<evidence type="ECO:0000256" key="1">
    <source>
        <dbReference type="SAM" id="MobiDB-lite"/>
    </source>
</evidence>
<feature type="region of interest" description="Disordered" evidence="1">
    <location>
        <begin position="44"/>
        <end position="73"/>
    </location>
</feature>
<dbReference type="EMBL" id="PKHR02000019">
    <property type="protein sequence ID" value="MEM5986473.1"/>
    <property type="molecule type" value="Genomic_DNA"/>
</dbReference>
<reference evidence="3" key="1">
    <citation type="submission" date="2017-12" db="EMBL/GenBank/DDBJ databases">
        <authorList>
            <person name="Thomas-White K."/>
            <person name="Wolfe A.J."/>
        </authorList>
    </citation>
    <scope>NUCLEOTIDE SEQUENCE</scope>
    <source>
        <strain evidence="3">UMB0043</strain>
    </source>
</reference>
<feature type="region of interest" description="Disordered" evidence="1">
    <location>
        <begin position="1"/>
        <end position="21"/>
    </location>
</feature>
<keyword evidence="2" id="KW-0472">Membrane</keyword>
<keyword evidence="2" id="KW-0812">Transmembrane</keyword>
<evidence type="ECO:0000313" key="3">
    <source>
        <dbReference type="EMBL" id="MEM5986473.1"/>
    </source>
</evidence>
<dbReference type="RefSeq" id="WP_101736048.1">
    <property type="nucleotide sequence ID" value="NZ_PKHR02000019.1"/>
</dbReference>
<evidence type="ECO:0000313" key="4">
    <source>
        <dbReference type="Proteomes" id="UP000235104"/>
    </source>
</evidence>
<feature type="transmembrane region" description="Helical" evidence="2">
    <location>
        <begin position="83"/>
        <end position="103"/>
    </location>
</feature>
<gene>
    <name evidence="3" type="ORF">CYJ44_009900</name>
</gene>
<accession>A0ABU9UL80</accession>
<sequence length="290" mass="29771">MSRLAYPGSPDHLNGAEDTSHIKEGQTVADNGYRHFIKHGELLDPGAASKNASGTASTSNPTAGTTGPHTDAPKQGLSVKKQLLLLPLVIAVIVVVAIGYVAAKDALFGDKSEDSAAPAQPAAEAPADSGASNGDTTGETGGDSAGDTAGDAQSGLTSADQAPEPIADFVEVCTDYEVMFSYYGADNSPAPEAKGINCSVDTTKAPEVGYVVFTDDPAATAAVRDGKPVLKAAEISAESTRGSTFKAQRLEAMFTVQEILPDDKGIVEYMIKSDDPEVAKKALVDLGVAK</sequence>
<keyword evidence="4" id="KW-1185">Reference proteome</keyword>
<comment type="caution">
    <text evidence="3">The sequence shown here is derived from an EMBL/GenBank/DDBJ whole genome shotgun (WGS) entry which is preliminary data.</text>
</comment>
<evidence type="ECO:0000256" key="2">
    <source>
        <dbReference type="SAM" id="Phobius"/>
    </source>
</evidence>
<keyword evidence="2" id="KW-1133">Transmembrane helix</keyword>
<protein>
    <submittedName>
        <fullName evidence="3">Uncharacterized protein</fullName>
    </submittedName>
</protein>
<feature type="compositionally biased region" description="Polar residues" evidence="1">
    <location>
        <begin position="50"/>
        <end position="68"/>
    </location>
</feature>
<name>A0ABU9UL80_9CORY</name>
<organism evidence="3 4">
    <name type="scientific">Corynebacterium hesseae</name>
    <dbReference type="NCBI Taxonomy" id="2913502"/>
    <lineage>
        <taxon>Bacteria</taxon>
        <taxon>Bacillati</taxon>
        <taxon>Actinomycetota</taxon>
        <taxon>Actinomycetes</taxon>
        <taxon>Mycobacteriales</taxon>
        <taxon>Corynebacteriaceae</taxon>
        <taxon>Corynebacterium</taxon>
    </lineage>
</organism>
<proteinExistence type="predicted"/>
<feature type="compositionally biased region" description="Low complexity" evidence="1">
    <location>
        <begin position="115"/>
        <end position="138"/>
    </location>
</feature>